<evidence type="ECO:0000313" key="1">
    <source>
        <dbReference type="EMBL" id="GBP16650.1"/>
    </source>
</evidence>
<accession>A0A4C1TRM6</accession>
<name>A0A4C1TRM6_EUMVA</name>
<sequence>MKQISAWEVITLPRRTGKTPSDARLPVYQLKGLAEKLLSGHKFWNCTVLTSRRTITATSKNRLTEPTWRPNTCSVKRTILQHFRVSALRGLSLQTCRRLGQPLKGARSLAHQILDQYLTDDDTSSVDDPIIVLFELKPFCGVQ</sequence>
<evidence type="ECO:0000313" key="2">
    <source>
        <dbReference type="Proteomes" id="UP000299102"/>
    </source>
</evidence>
<keyword evidence="2" id="KW-1185">Reference proteome</keyword>
<organism evidence="1 2">
    <name type="scientific">Eumeta variegata</name>
    <name type="common">Bagworm moth</name>
    <name type="synonym">Eumeta japonica</name>
    <dbReference type="NCBI Taxonomy" id="151549"/>
    <lineage>
        <taxon>Eukaryota</taxon>
        <taxon>Metazoa</taxon>
        <taxon>Ecdysozoa</taxon>
        <taxon>Arthropoda</taxon>
        <taxon>Hexapoda</taxon>
        <taxon>Insecta</taxon>
        <taxon>Pterygota</taxon>
        <taxon>Neoptera</taxon>
        <taxon>Endopterygota</taxon>
        <taxon>Lepidoptera</taxon>
        <taxon>Glossata</taxon>
        <taxon>Ditrysia</taxon>
        <taxon>Tineoidea</taxon>
        <taxon>Psychidae</taxon>
        <taxon>Oiketicinae</taxon>
        <taxon>Eumeta</taxon>
    </lineage>
</organism>
<gene>
    <name evidence="1" type="ORF">EVAR_19439_1</name>
</gene>
<proteinExistence type="predicted"/>
<comment type="caution">
    <text evidence="1">The sequence shown here is derived from an EMBL/GenBank/DDBJ whole genome shotgun (WGS) entry which is preliminary data.</text>
</comment>
<reference evidence="1 2" key="1">
    <citation type="journal article" date="2019" name="Commun. Biol.">
        <title>The bagworm genome reveals a unique fibroin gene that provides high tensile strength.</title>
        <authorList>
            <person name="Kono N."/>
            <person name="Nakamura H."/>
            <person name="Ohtoshi R."/>
            <person name="Tomita M."/>
            <person name="Numata K."/>
            <person name="Arakawa K."/>
        </authorList>
    </citation>
    <scope>NUCLEOTIDE SEQUENCE [LARGE SCALE GENOMIC DNA]</scope>
</reference>
<dbReference type="Proteomes" id="UP000299102">
    <property type="component" value="Unassembled WGS sequence"/>
</dbReference>
<protein>
    <submittedName>
        <fullName evidence="1">Uncharacterized protein</fullName>
    </submittedName>
</protein>
<dbReference type="EMBL" id="BGZK01000080">
    <property type="protein sequence ID" value="GBP16650.1"/>
    <property type="molecule type" value="Genomic_DNA"/>
</dbReference>
<dbReference type="AlphaFoldDB" id="A0A4C1TRM6"/>